<dbReference type="PANTHER" id="PTHR23117">
    <property type="entry name" value="GUANYLATE KINASE-RELATED"/>
    <property type="match status" value="1"/>
</dbReference>
<evidence type="ECO:0000256" key="3">
    <source>
        <dbReference type="ARBA" id="ARBA00012961"/>
    </source>
</evidence>
<dbReference type="SMART" id="SM00072">
    <property type="entry name" value="GuKc"/>
    <property type="match status" value="1"/>
</dbReference>
<evidence type="ECO:0000256" key="7">
    <source>
        <dbReference type="ARBA" id="ARBA00022777"/>
    </source>
</evidence>
<dbReference type="InterPro" id="IPR008144">
    <property type="entry name" value="Guanylate_kin-like_dom"/>
</dbReference>
<dbReference type="InterPro" id="IPR008145">
    <property type="entry name" value="GK/Ca_channel_bsu"/>
</dbReference>
<feature type="domain" description="Guanylate kinase-like" evidence="11">
    <location>
        <begin position="21"/>
        <end position="200"/>
    </location>
</feature>
<comment type="function">
    <text evidence="1">Essential for recycling GMP and indirectly, cGMP.</text>
</comment>
<keyword evidence="8" id="KW-0067">ATP-binding</keyword>
<dbReference type="PANTHER" id="PTHR23117:SF13">
    <property type="entry name" value="GUANYLATE KINASE"/>
    <property type="match status" value="1"/>
</dbReference>
<comment type="caution">
    <text evidence="12">The sequence shown here is derived from an EMBL/GenBank/DDBJ whole genome shotgun (WGS) entry which is preliminary data.</text>
</comment>
<dbReference type="NCBIfam" id="TIGR03263">
    <property type="entry name" value="guanyl_kin"/>
    <property type="match status" value="1"/>
</dbReference>
<dbReference type="SUPFAM" id="SSF52540">
    <property type="entry name" value="P-loop containing nucleoside triphosphate hydrolases"/>
    <property type="match status" value="1"/>
</dbReference>
<dbReference type="PROSITE" id="PS50052">
    <property type="entry name" value="GUANYLATE_KINASE_2"/>
    <property type="match status" value="1"/>
</dbReference>
<dbReference type="GO" id="GO:0004385">
    <property type="term" value="F:GMP kinase activity"/>
    <property type="evidence" value="ECO:0007669"/>
    <property type="project" value="UniProtKB-EC"/>
</dbReference>
<dbReference type="CDD" id="cd00071">
    <property type="entry name" value="GMPK"/>
    <property type="match status" value="1"/>
</dbReference>
<comment type="similarity">
    <text evidence="2">Belongs to the guanylate kinase family.</text>
</comment>
<dbReference type="Pfam" id="PF00625">
    <property type="entry name" value="Guanylate_kin"/>
    <property type="match status" value="1"/>
</dbReference>
<keyword evidence="13" id="KW-1185">Reference proteome</keyword>
<sequence>MGVVPEHFIEFDPVHRQDRRGRFFILSGPSGVGKNTLLAKVLTDLPWMYYVPSATTRAMRPGEYQFHPYVFLSTEEFEGLIEKGQFLEWKRIHNASYYGTHRPTIEHAIEQGYDLITDMDVLGCADAVAAFPEDTYTIFITPPNLNVLSDRLLSRDADVAAVSQRLKRVELEMGHMNKYDYVLVNDDLEVSAQQLKELLRASLVSVKRAGSVAKTMPS</sequence>
<keyword evidence="5" id="KW-0808">Transferase</keyword>
<name>A0A1V4EVA5_9BACL</name>
<comment type="catalytic activity">
    <reaction evidence="10">
        <text>GMP + ATP = GDP + ADP</text>
        <dbReference type="Rhea" id="RHEA:20780"/>
        <dbReference type="ChEBI" id="CHEBI:30616"/>
        <dbReference type="ChEBI" id="CHEBI:58115"/>
        <dbReference type="ChEBI" id="CHEBI:58189"/>
        <dbReference type="ChEBI" id="CHEBI:456216"/>
        <dbReference type="EC" id="2.7.4.8"/>
    </reaction>
</comment>
<dbReference type="Gene3D" id="3.30.63.10">
    <property type="entry name" value="Guanylate Kinase phosphate binding domain"/>
    <property type="match status" value="1"/>
</dbReference>
<evidence type="ECO:0000256" key="8">
    <source>
        <dbReference type="ARBA" id="ARBA00022840"/>
    </source>
</evidence>
<keyword evidence="6" id="KW-0547">Nucleotide-binding</keyword>
<accession>A0A1V4EVA5</accession>
<evidence type="ECO:0000313" key="13">
    <source>
        <dbReference type="Proteomes" id="UP000190229"/>
    </source>
</evidence>
<dbReference type="AlphaFoldDB" id="A0A1V4EVA5"/>
<gene>
    <name evidence="12" type="ORF">B2M26_04565</name>
</gene>
<evidence type="ECO:0000256" key="10">
    <source>
        <dbReference type="ARBA" id="ARBA00048594"/>
    </source>
</evidence>
<dbReference type="EC" id="2.7.4.8" evidence="3"/>
<protein>
    <recommendedName>
        <fullName evidence="4">Guanylate kinase</fullName>
        <ecNumber evidence="3">2.7.4.8</ecNumber>
    </recommendedName>
    <alternativeName>
        <fullName evidence="9">GMP kinase</fullName>
    </alternativeName>
</protein>
<dbReference type="OrthoDB" id="9808150at2"/>
<dbReference type="Gene3D" id="3.40.50.300">
    <property type="entry name" value="P-loop containing nucleotide triphosphate hydrolases"/>
    <property type="match status" value="1"/>
</dbReference>
<dbReference type="InterPro" id="IPR017665">
    <property type="entry name" value="Guanylate_kinase"/>
</dbReference>
<evidence type="ECO:0000256" key="5">
    <source>
        <dbReference type="ARBA" id="ARBA00022679"/>
    </source>
</evidence>
<organism evidence="12 13">
    <name type="scientific">Ferroacidibacillus organovorans</name>
    <dbReference type="NCBI Taxonomy" id="1765683"/>
    <lineage>
        <taxon>Bacteria</taxon>
        <taxon>Bacillati</taxon>
        <taxon>Bacillota</taxon>
        <taxon>Bacilli</taxon>
        <taxon>Bacillales</taxon>
        <taxon>Alicyclobacillaceae</taxon>
        <taxon>Ferroacidibacillus</taxon>
    </lineage>
</organism>
<evidence type="ECO:0000256" key="9">
    <source>
        <dbReference type="ARBA" id="ARBA00030128"/>
    </source>
</evidence>
<dbReference type="EMBL" id="MWPS01000012">
    <property type="protein sequence ID" value="OPG16877.1"/>
    <property type="molecule type" value="Genomic_DNA"/>
</dbReference>
<evidence type="ECO:0000256" key="1">
    <source>
        <dbReference type="ARBA" id="ARBA00003531"/>
    </source>
</evidence>
<evidence type="ECO:0000313" key="12">
    <source>
        <dbReference type="EMBL" id="OPG16877.1"/>
    </source>
</evidence>
<proteinExistence type="inferred from homology"/>
<dbReference type="InterPro" id="IPR027417">
    <property type="entry name" value="P-loop_NTPase"/>
</dbReference>
<dbReference type="GO" id="GO:0005829">
    <property type="term" value="C:cytosol"/>
    <property type="evidence" value="ECO:0007669"/>
    <property type="project" value="TreeGrafter"/>
</dbReference>
<dbReference type="Proteomes" id="UP000190229">
    <property type="component" value="Unassembled WGS sequence"/>
</dbReference>
<reference evidence="12 13" key="1">
    <citation type="submission" date="2017-02" db="EMBL/GenBank/DDBJ databases">
        <title>Draft genome of Acidibacillus ferrooxidans Huett2.</title>
        <authorList>
            <person name="Schopf S."/>
        </authorList>
    </citation>
    <scope>NUCLEOTIDE SEQUENCE [LARGE SCALE GENOMIC DNA]</scope>
    <source>
        <strain evidence="12 13">Huett2</strain>
    </source>
</reference>
<evidence type="ECO:0000256" key="4">
    <source>
        <dbReference type="ARBA" id="ARBA00016296"/>
    </source>
</evidence>
<evidence type="ECO:0000256" key="2">
    <source>
        <dbReference type="ARBA" id="ARBA00005790"/>
    </source>
</evidence>
<evidence type="ECO:0000256" key="6">
    <source>
        <dbReference type="ARBA" id="ARBA00022741"/>
    </source>
</evidence>
<keyword evidence="7 12" id="KW-0418">Kinase</keyword>
<dbReference type="GO" id="GO:0005524">
    <property type="term" value="F:ATP binding"/>
    <property type="evidence" value="ECO:0007669"/>
    <property type="project" value="UniProtKB-KW"/>
</dbReference>
<evidence type="ECO:0000259" key="11">
    <source>
        <dbReference type="PROSITE" id="PS50052"/>
    </source>
</evidence>